<dbReference type="Pfam" id="PF25137">
    <property type="entry name" value="ADH_Fe_C"/>
    <property type="match status" value="1"/>
</dbReference>
<evidence type="ECO:0000256" key="1">
    <source>
        <dbReference type="ARBA" id="ARBA00000813"/>
    </source>
</evidence>
<evidence type="ECO:0000259" key="9">
    <source>
        <dbReference type="Pfam" id="PF00465"/>
    </source>
</evidence>
<evidence type="ECO:0000259" key="10">
    <source>
        <dbReference type="Pfam" id="PF25137"/>
    </source>
</evidence>
<keyword evidence="5" id="KW-0809">Transit peptide</keyword>
<dbReference type="InterPro" id="IPR001670">
    <property type="entry name" value="ADH_Fe/GldA"/>
</dbReference>
<evidence type="ECO:0000256" key="8">
    <source>
        <dbReference type="ARBA" id="ARBA00049496"/>
    </source>
</evidence>
<sequence length="504" mass="54399">MVFTVRIAPTRAAKAANLLRTIQYTNPPSCPCHGEKKCLPYSHRPSSALLVKAQRNLQCSHTSSKTSTRSTSNIMNEKEYAFEMASSSIRFGPGVTKEVGMDFKNMGVEKVCVITDNTVKNLDAMKQAVEGLNRETIKFTIFDKCRVEPKDSSIKEAIAFAKDHQQDAFLAVGGGSVIDTAKLMNLYTCYPDADFLDFVNAPLGKGLPITKRLKPLIAVPTTAGTGSETTGTAIFDLETKKVKTGIAHRNLKPTLGICDPINTRTMPSAVHASSGLDVLCHSLESWTAIPYFERTPRPNNPINRPAYQGSNPISDIFSLNALRNTIKYLPRAVKDPEDYEAQSQMLLAATLAGVGFGNAGVHLCHGMSYPISGQNPGYKHPGYVVSSKIIPHGVSVAVTAPAVFRFTGSSNPERHLQAAECFGVDISNVKRESAGAVLAEALAVFLQDLGGQPNGLKGLGFSPEHIDSLVEGTLPQQRVLSLAPGLANEISEAREQLRVLFEDA</sequence>
<evidence type="ECO:0000256" key="2">
    <source>
        <dbReference type="ARBA" id="ARBA00004173"/>
    </source>
</evidence>
<dbReference type="GO" id="GO:0046872">
    <property type="term" value="F:metal ion binding"/>
    <property type="evidence" value="ECO:0007669"/>
    <property type="project" value="InterPro"/>
</dbReference>
<dbReference type="PANTHER" id="PTHR11496">
    <property type="entry name" value="ALCOHOL DEHYDROGENASE"/>
    <property type="match status" value="1"/>
</dbReference>
<dbReference type="FunFam" id="1.20.1090.10:FF:000003">
    <property type="entry name" value="Probable hydroxyacid-oxoacid transhydrogenase, mitochondrial"/>
    <property type="match status" value="1"/>
</dbReference>
<evidence type="ECO:0000256" key="5">
    <source>
        <dbReference type="ARBA" id="ARBA00022946"/>
    </source>
</evidence>
<dbReference type="InterPro" id="IPR042157">
    <property type="entry name" value="HOT"/>
</dbReference>
<dbReference type="InterPro" id="IPR039697">
    <property type="entry name" value="Alcohol_dehydrogenase_Fe"/>
</dbReference>
<comment type="catalytic activity">
    <reaction evidence="8">
        <text>4-hydroxybutanoate + 2-oxoglutarate = (R)-2-hydroxyglutarate + succinate semialdehyde</text>
        <dbReference type="Rhea" id="RHEA:24734"/>
        <dbReference type="ChEBI" id="CHEBI:15801"/>
        <dbReference type="ChEBI" id="CHEBI:16724"/>
        <dbReference type="ChEBI" id="CHEBI:16810"/>
        <dbReference type="ChEBI" id="CHEBI:57706"/>
        <dbReference type="EC" id="1.1.99.24"/>
    </reaction>
</comment>
<dbReference type="GO" id="GO:0005739">
    <property type="term" value="C:mitochondrion"/>
    <property type="evidence" value="ECO:0007669"/>
    <property type="project" value="UniProtKB-SubCell"/>
</dbReference>
<dbReference type="Proteomes" id="UP000237438">
    <property type="component" value="Unassembled WGS sequence"/>
</dbReference>
<feature type="non-terminal residue" evidence="11">
    <location>
        <position position="504"/>
    </location>
</feature>
<feature type="domain" description="Alcohol dehydrogenase iron-type/glycerol dehydrogenase GldA" evidence="9">
    <location>
        <begin position="88"/>
        <end position="260"/>
    </location>
</feature>
<dbReference type="GO" id="GO:0004022">
    <property type="term" value="F:alcohol dehydrogenase (NAD+) activity"/>
    <property type="evidence" value="ECO:0007669"/>
    <property type="project" value="InterPro"/>
</dbReference>
<keyword evidence="12" id="KW-1185">Reference proteome</keyword>
<dbReference type="CDD" id="cd08190">
    <property type="entry name" value="HOT"/>
    <property type="match status" value="1"/>
</dbReference>
<dbReference type="SUPFAM" id="SSF56796">
    <property type="entry name" value="Dehydroquinate synthase-like"/>
    <property type="match status" value="1"/>
</dbReference>
<feature type="domain" description="Fe-containing alcohol dehydrogenase-like C-terminal" evidence="10">
    <location>
        <begin position="309"/>
        <end position="481"/>
    </location>
</feature>
<dbReference type="Gene3D" id="3.40.50.1970">
    <property type="match status" value="1"/>
</dbReference>
<keyword evidence="6" id="KW-0560">Oxidoreductase</keyword>
<evidence type="ECO:0000313" key="12">
    <source>
        <dbReference type="Proteomes" id="UP000237438"/>
    </source>
</evidence>
<evidence type="ECO:0000256" key="4">
    <source>
        <dbReference type="ARBA" id="ARBA00013182"/>
    </source>
</evidence>
<dbReference type="Pfam" id="PF00465">
    <property type="entry name" value="Fe-ADH"/>
    <property type="match status" value="1"/>
</dbReference>
<dbReference type="GO" id="GO:0047988">
    <property type="term" value="F:hydroxyacid-oxoacid transhydrogenase activity"/>
    <property type="evidence" value="ECO:0007669"/>
    <property type="project" value="UniProtKB-EC"/>
</dbReference>
<evidence type="ECO:0000256" key="7">
    <source>
        <dbReference type="ARBA" id="ARBA00023128"/>
    </source>
</evidence>
<comment type="similarity">
    <text evidence="3">Belongs to the iron-containing alcohol dehydrogenase family. Hydroxyacid-oxoacid transhydrogenase subfamily.</text>
</comment>
<accession>A0A2S4PQ23</accession>
<dbReference type="PANTHER" id="PTHR11496:SF83">
    <property type="entry name" value="HYDROXYACID-OXOACID TRANSHYDROGENASE, MITOCHONDRIAL"/>
    <property type="match status" value="1"/>
</dbReference>
<dbReference type="InterPro" id="IPR056798">
    <property type="entry name" value="ADH_Fe_C"/>
</dbReference>
<protein>
    <recommendedName>
        <fullName evidence="4">hydroxyacid-oxoacid transhydrogenase</fullName>
        <ecNumber evidence="4">1.1.99.24</ecNumber>
    </recommendedName>
</protein>
<organism evidence="11 12">
    <name type="scientific">Erysiphe pulchra</name>
    <dbReference type="NCBI Taxonomy" id="225359"/>
    <lineage>
        <taxon>Eukaryota</taxon>
        <taxon>Fungi</taxon>
        <taxon>Dikarya</taxon>
        <taxon>Ascomycota</taxon>
        <taxon>Pezizomycotina</taxon>
        <taxon>Leotiomycetes</taxon>
        <taxon>Erysiphales</taxon>
        <taxon>Erysiphaceae</taxon>
        <taxon>Erysiphe</taxon>
    </lineage>
</organism>
<dbReference type="EC" id="1.1.99.24" evidence="4"/>
<dbReference type="STRING" id="225359.A0A2S4PQ23"/>
<comment type="caution">
    <text evidence="11">The sequence shown here is derived from an EMBL/GenBank/DDBJ whole genome shotgun (WGS) entry which is preliminary data.</text>
</comment>
<comment type="catalytic activity">
    <reaction evidence="1">
        <text>(S)-3-hydroxybutanoate + 2-oxoglutarate = (R)-2-hydroxyglutarate + acetoacetate</text>
        <dbReference type="Rhea" id="RHEA:23048"/>
        <dbReference type="ChEBI" id="CHEBI:11047"/>
        <dbReference type="ChEBI" id="CHEBI:13705"/>
        <dbReference type="ChEBI" id="CHEBI:15801"/>
        <dbReference type="ChEBI" id="CHEBI:16810"/>
        <dbReference type="EC" id="1.1.99.24"/>
    </reaction>
</comment>
<name>A0A2S4PQ23_9PEZI</name>
<evidence type="ECO:0000256" key="3">
    <source>
        <dbReference type="ARBA" id="ARBA00010005"/>
    </source>
</evidence>
<proteinExistence type="inferred from homology"/>
<keyword evidence="7" id="KW-0496">Mitochondrion</keyword>
<dbReference type="EMBL" id="PEDP01001163">
    <property type="protein sequence ID" value="POS84131.1"/>
    <property type="molecule type" value="Genomic_DNA"/>
</dbReference>
<dbReference type="FunFam" id="3.40.50.1970:FF:000009">
    <property type="entry name" value="Fe-containing alcohol dehydrogenase"/>
    <property type="match status" value="1"/>
</dbReference>
<comment type="subcellular location">
    <subcellularLocation>
        <location evidence="2">Mitochondrion</location>
    </subcellularLocation>
</comment>
<dbReference type="Gene3D" id="1.20.1090.10">
    <property type="entry name" value="Dehydroquinate synthase-like - alpha domain"/>
    <property type="match status" value="1"/>
</dbReference>
<dbReference type="OrthoDB" id="339764at2759"/>
<evidence type="ECO:0000256" key="6">
    <source>
        <dbReference type="ARBA" id="ARBA00023002"/>
    </source>
</evidence>
<dbReference type="AlphaFoldDB" id="A0A2S4PQ23"/>
<reference evidence="11 12" key="1">
    <citation type="submission" date="2017-10" db="EMBL/GenBank/DDBJ databases">
        <title>Development of genomic resources for the powdery mildew, Erysiphe pulchra.</title>
        <authorList>
            <person name="Wadl P.A."/>
            <person name="Mack B.M."/>
            <person name="Moore G."/>
            <person name="Beltz S.B."/>
        </authorList>
    </citation>
    <scope>NUCLEOTIDE SEQUENCE [LARGE SCALE GENOMIC DNA]</scope>
    <source>
        <strain evidence="11">Cflorida</strain>
    </source>
</reference>
<gene>
    <name evidence="11" type="ORF">EPUL_005349</name>
</gene>
<evidence type="ECO:0000313" key="11">
    <source>
        <dbReference type="EMBL" id="POS84131.1"/>
    </source>
</evidence>